<protein>
    <submittedName>
        <fullName evidence="4">Uncharacterized protein</fullName>
    </submittedName>
</protein>
<keyword evidence="1" id="KW-0028">Amino-acid biosynthesis</keyword>
<dbReference type="EMBL" id="CAJEWN010000032">
    <property type="protein sequence ID" value="CAD2143789.1"/>
    <property type="molecule type" value="Genomic_DNA"/>
</dbReference>
<dbReference type="PANTHER" id="PTHR20371">
    <property type="entry name" value="ENOLASE-PHOSPHATASE E1"/>
    <property type="match status" value="1"/>
</dbReference>
<name>A0A6V7U2U6_MELEN</name>
<organism evidence="4 5">
    <name type="scientific">Meloidogyne enterolobii</name>
    <name type="common">Root-knot nematode worm</name>
    <name type="synonym">Meloidogyne mayaguensis</name>
    <dbReference type="NCBI Taxonomy" id="390850"/>
    <lineage>
        <taxon>Eukaryota</taxon>
        <taxon>Metazoa</taxon>
        <taxon>Ecdysozoa</taxon>
        <taxon>Nematoda</taxon>
        <taxon>Chromadorea</taxon>
        <taxon>Rhabditida</taxon>
        <taxon>Tylenchina</taxon>
        <taxon>Tylenchomorpha</taxon>
        <taxon>Tylenchoidea</taxon>
        <taxon>Meloidogynidae</taxon>
        <taxon>Meloidogyninae</taxon>
        <taxon>Meloidogyne</taxon>
    </lineage>
</organism>
<evidence type="ECO:0000313" key="5">
    <source>
        <dbReference type="Proteomes" id="UP000580250"/>
    </source>
</evidence>
<keyword evidence="2" id="KW-0378">Hydrolase</keyword>
<sequence length="251" mass="28313">MNNPSFEAILTDVEGTTTSIDFVKNVLFPFSFEHAGNFIQKLVVEKREPEHQKILDDLIKTSNEHAKESSEVLVIQSNDKSETQISKLTSNVLLWIKQDKKYTALKNLQGLIWEDGYKNGLIKAHVYPDVPFAFERLNEAGINIHIFSSGSIKAQKLLYSHTEYGNLEKFISSHFDTTIGPKFEKESYQRIVEQIGIAPNKILFLTDIEKEAFAAKAAGLQVRLALRPGNAALSESALKEFTTFSSFEEII</sequence>
<evidence type="ECO:0000256" key="2">
    <source>
        <dbReference type="ARBA" id="ARBA00022801"/>
    </source>
</evidence>
<dbReference type="Proteomes" id="UP000580250">
    <property type="component" value="Unassembled WGS sequence"/>
</dbReference>
<dbReference type="Gene3D" id="1.10.720.60">
    <property type="match status" value="1"/>
</dbReference>
<dbReference type="SFLD" id="SFLDS00003">
    <property type="entry name" value="Haloacid_Dehalogenase"/>
    <property type="match status" value="1"/>
</dbReference>
<comment type="caution">
    <text evidence="4">The sequence shown here is derived from an EMBL/GenBank/DDBJ whole genome shotgun (WGS) entry which is preliminary data.</text>
</comment>
<dbReference type="PANTHER" id="PTHR20371:SF1">
    <property type="entry name" value="ENOLASE-PHOSPHATASE E1"/>
    <property type="match status" value="1"/>
</dbReference>
<keyword evidence="3" id="KW-0486">Methionine biosynthesis</keyword>
<gene>
    <name evidence="4" type="ORF">MENT_LOCUS7711</name>
</gene>
<proteinExistence type="inferred from homology"/>
<dbReference type="SFLD" id="SFLDG01129">
    <property type="entry name" value="C1.5:_HAD__Beta-PGM__Phosphata"/>
    <property type="match status" value="1"/>
</dbReference>
<dbReference type="GO" id="GO:0000287">
    <property type="term" value="F:magnesium ion binding"/>
    <property type="evidence" value="ECO:0007669"/>
    <property type="project" value="InterPro"/>
</dbReference>
<evidence type="ECO:0000256" key="3">
    <source>
        <dbReference type="ARBA" id="ARBA00023167"/>
    </source>
</evidence>
<dbReference type="SFLD" id="SFLDF00044">
    <property type="entry name" value="enolase-phosphatase"/>
    <property type="match status" value="1"/>
</dbReference>
<reference evidence="4 5" key="1">
    <citation type="submission" date="2020-08" db="EMBL/GenBank/DDBJ databases">
        <authorList>
            <person name="Koutsovoulos G."/>
            <person name="Danchin GJ E."/>
        </authorList>
    </citation>
    <scope>NUCLEOTIDE SEQUENCE [LARGE SCALE GENOMIC DNA]</scope>
</reference>
<dbReference type="Gene3D" id="3.40.50.1000">
    <property type="entry name" value="HAD superfamily/HAD-like"/>
    <property type="match status" value="1"/>
</dbReference>
<dbReference type="OrthoDB" id="272500at2759"/>
<dbReference type="InterPro" id="IPR023214">
    <property type="entry name" value="HAD_sf"/>
</dbReference>
<dbReference type="SUPFAM" id="SSF56784">
    <property type="entry name" value="HAD-like"/>
    <property type="match status" value="1"/>
</dbReference>
<evidence type="ECO:0000256" key="1">
    <source>
        <dbReference type="ARBA" id="ARBA00022605"/>
    </source>
</evidence>
<dbReference type="SFLD" id="SFLDG01133">
    <property type="entry name" value="C1.5.4:_Enolase-phosphatase_Li"/>
    <property type="match status" value="1"/>
</dbReference>
<accession>A0A6V7U2U6</accession>
<dbReference type="InterPro" id="IPR036412">
    <property type="entry name" value="HAD-like_sf"/>
</dbReference>
<dbReference type="GO" id="GO:0043874">
    <property type="term" value="F:acireductone synthase activity"/>
    <property type="evidence" value="ECO:0007669"/>
    <property type="project" value="InterPro"/>
</dbReference>
<dbReference type="CDD" id="cd01629">
    <property type="entry name" value="HAD_EP"/>
    <property type="match status" value="1"/>
</dbReference>
<evidence type="ECO:0000313" key="4">
    <source>
        <dbReference type="EMBL" id="CAD2143789.1"/>
    </source>
</evidence>
<dbReference type="NCBIfam" id="TIGR01691">
    <property type="entry name" value="enolase-ppase"/>
    <property type="match status" value="1"/>
</dbReference>
<dbReference type="GO" id="GO:0019509">
    <property type="term" value="P:L-methionine salvage from methylthioadenosine"/>
    <property type="evidence" value="ECO:0007669"/>
    <property type="project" value="InterPro"/>
</dbReference>
<dbReference type="HAMAP" id="MF_01681">
    <property type="entry name" value="Salvage_MtnC"/>
    <property type="match status" value="1"/>
</dbReference>
<dbReference type="Pfam" id="PF00702">
    <property type="entry name" value="Hydrolase"/>
    <property type="match status" value="1"/>
</dbReference>
<dbReference type="AlphaFoldDB" id="A0A6V7U2U6"/>
<dbReference type="InterPro" id="IPR023943">
    <property type="entry name" value="Enolase-ppase_E1"/>
</dbReference>